<dbReference type="Pfam" id="PF10066">
    <property type="entry name" value="DUF2304"/>
    <property type="match status" value="1"/>
</dbReference>
<dbReference type="Proteomes" id="UP000320184">
    <property type="component" value="Unassembled WGS sequence"/>
</dbReference>
<protein>
    <submittedName>
        <fullName evidence="3">DUF2304 domain-containing protein</fullName>
    </submittedName>
</protein>
<comment type="caution">
    <text evidence="3">The sequence shown here is derived from an EMBL/GenBank/DDBJ whole genome shotgun (WGS) entry which is preliminary data.</text>
</comment>
<gene>
    <name evidence="3" type="ORF">E6K73_02465</name>
</gene>
<keyword evidence="2" id="KW-0812">Transmembrane</keyword>
<reference evidence="3 4" key="1">
    <citation type="journal article" date="2019" name="Nat. Microbiol.">
        <title>Mediterranean grassland soil C-N compound turnover is dependent on rainfall and depth, and is mediated by genomically divergent microorganisms.</title>
        <authorList>
            <person name="Diamond S."/>
            <person name="Andeer P.F."/>
            <person name="Li Z."/>
            <person name="Crits-Christoph A."/>
            <person name="Burstein D."/>
            <person name="Anantharaman K."/>
            <person name="Lane K.R."/>
            <person name="Thomas B.C."/>
            <person name="Pan C."/>
            <person name="Northen T.R."/>
            <person name="Banfield J.F."/>
        </authorList>
    </citation>
    <scope>NUCLEOTIDE SEQUENCE [LARGE SCALE GENOMIC DNA]</scope>
    <source>
        <strain evidence="3">WS_3</strain>
    </source>
</reference>
<organism evidence="3 4">
    <name type="scientific">Eiseniibacteriota bacterium</name>
    <dbReference type="NCBI Taxonomy" id="2212470"/>
    <lineage>
        <taxon>Bacteria</taxon>
        <taxon>Candidatus Eiseniibacteriota</taxon>
    </lineage>
</organism>
<evidence type="ECO:0000313" key="3">
    <source>
        <dbReference type="EMBL" id="TMQ52716.1"/>
    </source>
</evidence>
<dbReference type="EMBL" id="VBOT01000029">
    <property type="protein sequence ID" value="TMQ52716.1"/>
    <property type="molecule type" value="Genomic_DNA"/>
</dbReference>
<feature type="region of interest" description="Disordered" evidence="1">
    <location>
        <begin position="18"/>
        <end position="58"/>
    </location>
</feature>
<keyword evidence="2" id="KW-0472">Membrane</keyword>
<feature type="compositionally biased region" description="Low complexity" evidence="1">
    <location>
        <begin position="23"/>
        <end position="44"/>
    </location>
</feature>
<name>A0A538SMW3_UNCEI</name>
<sequence>MPRSSLRWRGAASGCARCRSPCASGRPAAPSTPSASRSTTPTRTCWPRSWRGSSAPFDPHPRKAPVEFISRTQIIVALAAVGLAVFVLELVRRRRLGEEFSVLWMAASVVIAALGFSTPLLRLITRILGMLFESSTVFAVGLAFAVAVLLYLSVKLSRLTVEHQIVVRELALLRHEVERGGGPGEGA</sequence>
<dbReference type="AlphaFoldDB" id="A0A538SMW3"/>
<dbReference type="InterPro" id="IPR019277">
    <property type="entry name" value="DUF2304"/>
</dbReference>
<feature type="transmembrane region" description="Helical" evidence="2">
    <location>
        <begin position="68"/>
        <end position="88"/>
    </location>
</feature>
<feature type="transmembrane region" description="Helical" evidence="2">
    <location>
        <begin position="100"/>
        <end position="121"/>
    </location>
</feature>
<feature type="transmembrane region" description="Helical" evidence="2">
    <location>
        <begin position="127"/>
        <end position="152"/>
    </location>
</feature>
<keyword evidence="2" id="KW-1133">Transmembrane helix</keyword>
<evidence type="ECO:0000256" key="2">
    <source>
        <dbReference type="SAM" id="Phobius"/>
    </source>
</evidence>
<evidence type="ECO:0000313" key="4">
    <source>
        <dbReference type="Proteomes" id="UP000320184"/>
    </source>
</evidence>
<evidence type="ECO:0000256" key="1">
    <source>
        <dbReference type="SAM" id="MobiDB-lite"/>
    </source>
</evidence>
<proteinExistence type="predicted"/>
<accession>A0A538SMW3</accession>